<dbReference type="Proteomes" id="UP000184356">
    <property type="component" value="Unassembled WGS sequence"/>
</dbReference>
<evidence type="ECO:0000313" key="3">
    <source>
        <dbReference type="Proteomes" id="UP000184356"/>
    </source>
</evidence>
<dbReference type="PANTHER" id="PTHR43094:SF1">
    <property type="entry name" value="AMINOTRANSFERASE CLASS-III"/>
    <property type="match status" value="1"/>
</dbReference>
<comment type="similarity">
    <text evidence="1">Belongs to the class-III pyridoxal-phosphate-dependent aminotransferase family.</text>
</comment>
<dbReference type="Gene3D" id="3.40.640.10">
    <property type="entry name" value="Type I PLP-dependent aspartate aminotransferase-like (Major domain)"/>
    <property type="match status" value="1"/>
</dbReference>
<dbReference type="GeneID" id="63765412"/>
<dbReference type="EMBL" id="KV878585">
    <property type="protein sequence ID" value="OJJ59683.1"/>
    <property type="molecule type" value="Genomic_DNA"/>
</dbReference>
<dbReference type="GO" id="GO:0005829">
    <property type="term" value="C:cytosol"/>
    <property type="evidence" value="ECO:0007669"/>
    <property type="project" value="TreeGrafter"/>
</dbReference>
<dbReference type="PANTHER" id="PTHR43094">
    <property type="entry name" value="AMINOTRANSFERASE"/>
    <property type="match status" value="1"/>
</dbReference>
<organism evidence="2 3">
    <name type="scientific">Aspergillus sydowii CBS 593.65</name>
    <dbReference type="NCBI Taxonomy" id="1036612"/>
    <lineage>
        <taxon>Eukaryota</taxon>
        <taxon>Fungi</taxon>
        <taxon>Dikarya</taxon>
        <taxon>Ascomycota</taxon>
        <taxon>Pezizomycotina</taxon>
        <taxon>Eurotiomycetes</taxon>
        <taxon>Eurotiomycetidae</taxon>
        <taxon>Eurotiales</taxon>
        <taxon>Aspergillaceae</taxon>
        <taxon>Aspergillus</taxon>
        <taxon>Aspergillus subgen. Nidulantes</taxon>
    </lineage>
</organism>
<proteinExistence type="inferred from homology"/>
<evidence type="ECO:0000256" key="1">
    <source>
        <dbReference type="ARBA" id="ARBA00008954"/>
    </source>
</evidence>
<dbReference type="OrthoDB" id="5419315at2759"/>
<dbReference type="STRING" id="1036612.A0A1L9TK46"/>
<name>A0A1L9TK46_9EURO</name>
<keyword evidence="3" id="KW-1185">Reference proteome</keyword>
<protein>
    <recommendedName>
        <fullName evidence="4">Ornithine aminotransferase</fullName>
    </recommendedName>
</protein>
<dbReference type="SUPFAM" id="SSF53383">
    <property type="entry name" value="PLP-dependent transferases"/>
    <property type="match status" value="1"/>
</dbReference>
<dbReference type="VEuPathDB" id="FungiDB:ASPSYDRAFT_57233"/>
<dbReference type="AlphaFoldDB" id="A0A1L9TK46"/>
<evidence type="ECO:0008006" key="4">
    <source>
        <dbReference type="Google" id="ProtNLM"/>
    </source>
</evidence>
<evidence type="ECO:0000313" key="2">
    <source>
        <dbReference type="EMBL" id="OJJ59683.1"/>
    </source>
</evidence>
<dbReference type="InterPro" id="IPR015424">
    <property type="entry name" value="PyrdxlP-dep_Trfase"/>
</dbReference>
<dbReference type="RefSeq" id="XP_040703489.1">
    <property type="nucleotide sequence ID" value="XM_040849339.1"/>
</dbReference>
<reference evidence="3" key="1">
    <citation type="journal article" date="2017" name="Genome Biol.">
        <title>Comparative genomics reveals high biological diversity and specific adaptations in the industrially and medically important fungal genus Aspergillus.</title>
        <authorList>
            <person name="de Vries R.P."/>
            <person name="Riley R."/>
            <person name="Wiebenga A."/>
            <person name="Aguilar-Osorio G."/>
            <person name="Amillis S."/>
            <person name="Uchima C.A."/>
            <person name="Anderluh G."/>
            <person name="Asadollahi M."/>
            <person name="Askin M."/>
            <person name="Barry K."/>
            <person name="Battaglia E."/>
            <person name="Bayram O."/>
            <person name="Benocci T."/>
            <person name="Braus-Stromeyer S.A."/>
            <person name="Caldana C."/>
            <person name="Canovas D."/>
            <person name="Cerqueira G.C."/>
            <person name="Chen F."/>
            <person name="Chen W."/>
            <person name="Choi C."/>
            <person name="Clum A."/>
            <person name="Dos Santos R.A."/>
            <person name="Damasio A.R."/>
            <person name="Diallinas G."/>
            <person name="Emri T."/>
            <person name="Fekete E."/>
            <person name="Flipphi M."/>
            <person name="Freyberg S."/>
            <person name="Gallo A."/>
            <person name="Gournas C."/>
            <person name="Habgood R."/>
            <person name="Hainaut M."/>
            <person name="Harispe M.L."/>
            <person name="Henrissat B."/>
            <person name="Hilden K.S."/>
            <person name="Hope R."/>
            <person name="Hossain A."/>
            <person name="Karabika E."/>
            <person name="Karaffa L."/>
            <person name="Karanyi Z."/>
            <person name="Krasevec N."/>
            <person name="Kuo A."/>
            <person name="Kusch H."/>
            <person name="LaButti K."/>
            <person name="Lagendijk E.L."/>
            <person name="Lapidus A."/>
            <person name="Levasseur A."/>
            <person name="Lindquist E."/>
            <person name="Lipzen A."/>
            <person name="Logrieco A.F."/>
            <person name="MacCabe A."/>
            <person name="Maekelae M.R."/>
            <person name="Malavazi I."/>
            <person name="Melin P."/>
            <person name="Meyer V."/>
            <person name="Mielnichuk N."/>
            <person name="Miskei M."/>
            <person name="Molnar A.P."/>
            <person name="Mule G."/>
            <person name="Ngan C.Y."/>
            <person name="Orejas M."/>
            <person name="Orosz E."/>
            <person name="Ouedraogo J.P."/>
            <person name="Overkamp K.M."/>
            <person name="Park H.-S."/>
            <person name="Perrone G."/>
            <person name="Piumi F."/>
            <person name="Punt P.J."/>
            <person name="Ram A.F."/>
            <person name="Ramon A."/>
            <person name="Rauscher S."/>
            <person name="Record E."/>
            <person name="Riano-Pachon D.M."/>
            <person name="Robert V."/>
            <person name="Roehrig J."/>
            <person name="Ruller R."/>
            <person name="Salamov A."/>
            <person name="Salih N.S."/>
            <person name="Samson R.A."/>
            <person name="Sandor E."/>
            <person name="Sanguinetti M."/>
            <person name="Schuetze T."/>
            <person name="Sepcic K."/>
            <person name="Shelest E."/>
            <person name="Sherlock G."/>
            <person name="Sophianopoulou V."/>
            <person name="Squina F.M."/>
            <person name="Sun H."/>
            <person name="Susca A."/>
            <person name="Todd R.B."/>
            <person name="Tsang A."/>
            <person name="Unkles S.E."/>
            <person name="van de Wiele N."/>
            <person name="van Rossen-Uffink D."/>
            <person name="Oliveira J.V."/>
            <person name="Vesth T.C."/>
            <person name="Visser J."/>
            <person name="Yu J.-H."/>
            <person name="Zhou M."/>
            <person name="Andersen M.R."/>
            <person name="Archer D.B."/>
            <person name="Baker S.E."/>
            <person name="Benoit I."/>
            <person name="Brakhage A.A."/>
            <person name="Braus G.H."/>
            <person name="Fischer R."/>
            <person name="Frisvad J.C."/>
            <person name="Goldman G.H."/>
            <person name="Houbraken J."/>
            <person name="Oakley B."/>
            <person name="Pocsi I."/>
            <person name="Scazzocchio C."/>
            <person name="Seiboth B."/>
            <person name="vanKuyk P.A."/>
            <person name="Wortman J."/>
            <person name="Dyer P.S."/>
            <person name="Grigoriev I.V."/>
        </authorList>
    </citation>
    <scope>NUCLEOTIDE SEQUENCE [LARGE SCALE GENOMIC DNA]</scope>
    <source>
        <strain evidence="3">CBS 593.65</strain>
    </source>
</reference>
<gene>
    <name evidence="2" type="ORF">ASPSYDRAFT_57233</name>
</gene>
<sequence length="334" mass="36696">MAIDSLVSGSHVLHRSSTSRLTKFVAGNGTDLVLEDGTMVIDASCGPSIDTAYVYSISPYTNEVTGELASILLSRKPGGALAKAIFSCHGDTIAALFVSGHEERRGFYRDFMAPNVSFLDPCYACRMEESEEMDAELSERLASQYDDQILRFGPGHNLTLGRSPAVEGYFGRIRDICDQYDVLLILDEEIRGPGIQTTSKIFQAGFVPLSGVFLYQNILDALFAGSGRLAHGHTFQASRFFTRRASMGQKLEMLLRREIGPLPLVGDIRGRGLFWAAELLLDKRLKTETGLEVDFCGQFQVDHVLVCPPYIVTDEGLEEIISPLKSAIVKTNPS</sequence>
<dbReference type="Gene3D" id="3.90.1150.10">
    <property type="entry name" value="Aspartate Aminotransferase, domain 1"/>
    <property type="match status" value="1"/>
</dbReference>
<dbReference type="InterPro" id="IPR015422">
    <property type="entry name" value="PyrdxlP-dep_Trfase_small"/>
</dbReference>
<accession>A0A1L9TK46</accession>
<dbReference type="InterPro" id="IPR015421">
    <property type="entry name" value="PyrdxlP-dep_Trfase_major"/>
</dbReference>